<dbReference type="SMART" id="SM00388">
    <property type="entry name" value="HisKA"/>
    <property type="match status" value="1"/>
</dbReference>
<feature type="transmembrane region" description="Helical" evidence="10">
    <location>
        <begin position="21"/>
        <end position="46"/>
    </location>
</feature>
<keyword evidence="5" id="KW-0808">Transferase</keyword>
<dbReference type="GO" id="GO:0005886">
    <property type="term" value="C:plasma membrane"/>
    <property type="evidence" value="ECO:0007669"/>
    <property type="project" value="TreeGrafter"/>
</dbReference>
<dbReference type="Proteomes" id="UP000183952">
    <property type="component" value="Unassembled WGS sequence"/>
</dbReference>
<evidence type="ECO:0000313" key="12">
    <source>
        <dbReference type="EMBL" id="SHK20583.1"/>
    </source>
</evidence>
<feature type="coiled-coil region" evidence="9">
    <location>
        <begin position="167"/>
        <end position="194"/>
    </location>
</feature>
<dbReference type="Pfam" id="PF00512">
    <property type="entry name" value="HisKA"/>
    <property type="match status" value="1"/>
</dbReference>
<sequence>MSKIKSDKKVKSIVRELNFNFVMKTFLRFLFMDVIVICVAVIVWGIQTELSYFGNIAKDASRNFNIVAFNEATYTVISSSGKTMVAQVGGFMVTMGITAGVAFIVQIFMILNEIIFGRVKIRRILKPLNQISEMANRLSNLNFDENMVQDLEEAIAKVSPMTSGEKIHTGNSELKGLEEAINNLLERMRESYRQQARFVSDASHELRTPIAVIQGYANMLDRWGKEDESVLNESILAIKSESENMKNLVEQLLFLARGINGKTQLKYTEFMLSDMMNEVFEESKMIDVKHVYEYYPEGIIEMYADEPLLKQTVRILIENAAKYTDQGESIVLRTGKTEKGEPYISVQDNGIGMDSGDVCHIFDRFFRADTARARKTGGTGLGLSIAKWIVDNHRGYFSVISRKGIGTRIRVYLPKK</sequence>
<dbReference type="AlphaFoldDB" id="A0A1M6QKK8"/>
<keyword evidence="9" id="KW-0175">Coiled coil</keyword>
<dbReference type="InterPro" id="IPR005467">
    <property type="entry name" value="His_kinase_dom"/>
</dbReference>
<keyword evidence="6 12" id="KW-0418">Kinase</keyword>
<dbReference type="Gene3D" id="3.30.565.10">
    <property type="entry name" value="Histidine kinase-like ATPase, C-terminal domain"/>
    <property type="match status" value="1"/>
</dbReference>
<dbReference type="EC" id="2.7.13.3" evidence="3"/>
<dbReference type="PROSITE" id="PS50109">
    <property type="entry name" value="HIS_KIN"/>
    <property type="match status" value="1"/>
</dbReference>
<dbReference type="CDD" id="cd00082">
    <property type="entry name" value="HisKA"/>
    <property type="match status" value="1"/>
</dbReference>
<gene>
    <name evidence="12" type="ORF">SAMN02745248_02030</name>
</gene>
<dbReference type="GO" id="GO:0004721">
    <property type="term" value="F:phosphoprotein phosphatase activity"/>
    <property type="evidence" value="ECO:0007669"/>
    <property type="project" value="TreeGrafter"/>
</dbReference>
<name>A0A1M6QKK8_9CLOT</name>
<accession>A0A1M6QKK8</accession>
<proteinExistence type="predicted"/>
<evidence type="ECO:0000256" key="1">
    <source>
        <dbReference type="ARBA" id="ARBA00000085"/>
    </source>
</evidence>
<dbReference type="CDD" id="cd00075">
    <property type="entry name" value="HATPase"/>
    <property type="match status" value="1"/>
</dbReference>
<keyword evidence="7" id="KW-0902">Two-component regulatory system</keyword>
<evidence type="ECO:0000256" key="10">
    <source>
        <dbReference type="SAM" id="Phobius"/>
    </source>
</evidence>
<keyword evidence="13" id="KW-1185">Reference proteome</keyword>
<dbReference type="InterPro" id="IPR004358">
    <property type="entry name" value="Sig_transdc_His_kin-like_C"/>
</dbReference>
<dbReference type="InterPro" id="IPR003594">
    <property type="entry name" value="HATPase_dom"/>
</dbReference>
<comment type="catalytic activity">
    <reaction evidence="1">
        <text>ATP + protein L-histidine = ADP + protein N-phospho-L-histidine.</text>
        <dbReference type="EC" id="2.7.13.3"/>
    </reaction>
</comment>
<dbReference type="InterPro" id="IPR036890">
    <property type="entry name" value="HATPase_C_sf"/>
</dbReference>
<keyword evidence="10" id="KW-0812">Transmembrane</keyword>
<dbReference type="FunFam" id="1.10.287.130:FF:000001">
    <property type="entry name" value="Two-component sensor histidine kinase"/>
    <property type="match status" value="1"/>
</dbReference>
<organism evidence="12 13">
    <name type="scientific">Hathewaya proteolytica DSM 3090</name>
    <dbReference type="NCBI Taxonomy" id="1121331"/>
    <lineage>
        <taxon>Bacteria</taxon>
        <taxon>Bacillati</taxon>
        <taxon>Bacillota</taxon>
        <taxon>Clostridia</taxon>
        <taxon>Eubacteriales</taxon>
        <taxon>Clostridiaceae</taxon>
        <taxon>Hathewaya</taxon>
    </lineage>
</organism>
<dbReference type="OrthoDB" id="9786919at2"/>
<dbReference type="PRINTS" id="PR00344">
    <property type="entry name" value="BCTRLSENSOR"/>
</dbReference>
<keyword evidence="10" id="KW-1133">Transmembrane helix</keyword>
<evidence type="ECO:0000256" key="2">
    <source>
        <dbReference type="ARBA" id="ARBA00004370"/>
    </source>
</evidence>
<dbReference type="GO" id="GO:0000155">
    <property type="term" value="F:phosphorelay sensor kinase activity"/>
    <property type="evidence" value="ECO:0007669"/>
    <property type="project" value="InterPro"/>
</dbReference>
<dbReference type="RefSeq" id="WP_072903976.1">
    <property type="nucleotide sequence ID" value="NZ_FRAD01000017.1"/>
</dbReference>
<dbReference type="InterPro" id="IPR050351">
    <property type="entry name" value="BphY/WalK/GraS-like"/>
</dbReference>
<dbReference type="PANTHER" id="PTHR45453:SF1">
    <property type="entry name" value="PHOSPHATE REGULON SENSOR PROTEIN PHOR"/>
    <property type="match status" value="1"/>
</dbReference>
<feature type="domain" description="Histidine kinase" evidence="11">
    <location>
        <begin position="201"/>
        <end position="416"/>
    </location>
</feature>
<protein>
    <recommendedName>
        <fullName evidence="3">histidine kinase</fullName>
        <ecNumber evidence="3">2.7.13.3</ecNumber>
    </recommendedName>
</protein>
<dbReference type="GO" id="GO:0016036">
    <property type="term" value="P:cellular response to phosphate starvation"/>
    <property type="evidence" value="ECO:0007669"/>
    <property type="project" value="TreeGrafter"/>
</dbReference>
<feature type="transmembrane region" description="Helical" evidence="10">
    <location>
        <begin position="91"/>
        <end position="116"/>
    </location>
</feature>
<dbReference type="EMBL" id="FRAD01000017">
    <property type="protein sequence ID" value="SHK20583.1"/>
    <property type="molecule type" value="Genomic_DNA"/>
</dbReference>
<dbReference type="SMART" id="SM00387">
    <property type="entry name" value="HATPase_c"/>
    <property type="match status" value="1"/>
</dbReference>
<dbReference type="STRING" id="1121331.SAMN02745248_02030"/>
<evidence type="ECO:0000256" key="3">
    <source>
        <dbReference type="ARBA" id="ARBA00012438"/>
    </source>
</evidence>
<dbReference type="InterPro" id="IPR036097">
    <property type="entry name" value="HisK_dim/P_sf"/>
</dbReference>
<evidence type="ECO:0000256" key="4">
    <source>
        <dbReference type="ARBA" id="ARBA00022553"/>
    </source>
</evidence>
<dbReference type="PANTHER" id="PTHR45453">
    <property type="entry name" value="PHOSPHATE REGULON SENSOR PROTEIN PHOR"/>
    <property type="match status" value="1"/>
</dbReference>
<dbReference type="Gene3D" id="1.10.287.130">
    <property type="match status" value="1"/>
</dbReference>
<dbReference type="FunFam" id="3.30.565.10:FF:000006">
    <property type="entry name" value="Sensor histidine kinase WalK"/>
    <property type="match status" value="1"/>
</dbReference>
<evidence type="ECO:0000256" key="6">
    <source>
        <dbReference type="ARBA" id="ARBA00022777"/>
    </source>
</evidence>
<keyword evidence="8 10" id="KW-0472">Membrane</keyword>
<evidence type="ECO:0000313" key="13">
    <source>
        <dbReference type="Proteomes" id="UP000183952"/>
    </source>
</evidence>
<dbReference type="InterPro" id="IPR003661">
    <property type="entry name" value="HisK_dim/P_dom"/>
</dbReference>
<dbReference type="SUPFAM" id="SSF55874">
    <property type="entry name" value="ATPase domain of HSP90 chaperone/DNA topoisomerase II/histidine kinase"/>
    <property type="match status" value="1"/>
</dbReference>
<evidence type="ECO:0000256" key="7">
    <source>
        <dbReference type="ARBA" id="ARBA00023012"/>
    </source>
</evidence>
<evidence type="ECO:0000256" key="9">
    <source>
        <dbReference type="SAM" id="Coils"/>
    </source>
</evidence>
<comment type="subcellular location">
    <subcellularLocation>
        <location evidence="2">Membrane</location>
    </subcellularLocation>
</comment>
<keyword evidence="4" id="KW-0597">Phosphoprotein</keyword>
<evidence type="ECO:0000256" key="5">
    <source>
        <dbReference type="ARBA" id="ARBA00022679"/>
    </source>
</evidence>
<dbReference type="SUPFAM" id="SSF47384">
    <property type="entry name" value="Homodimeric domain of signal transducing histidine kinase"/>
    <property type="match status" value="1"/>
</dbReference>
<dbReference type="Pfam" id="PF02518">
    <property type="entry name" value="HATPase_c"/>
    <property type="match status" value="1"/>
</dbReference>
<evidence type="ECO:0000259" key="11">
    <source>
        <dbReference type="PROSITE" id="PS50109"/>
    </source>
</evidence>
<reference evidence="12 13" key="1">
    <citation type="submission" date="2016-11" db="EMBL/GenBank/DDBJ databases">
        <authorList>
            <person name="Jaros S."/>
            <person name="Januszkiewicz K."/>
            <person name="Wedrychowicz H."/>
        </authorList>
    </citation>
    <scope>NUCLEOTIDE SEQUENCE [LARGE SCALE GENOMIC DNA]</scope>
    <source>
        <strain evidence="12 13">DSM 3090</strain>
    </source>
</reference>
<evidence type="ECO:0000256" key="8">
    <source>
        <dbReference type="ARBA" id="ARBA00023136"/>
    </source>
</evidence>